<dbReference type="Proteomes" id="UP000320055">
    <property type="component" value="Unassembled WGS sequence"/>
</dbReference>
<gene>
    <name evidence="1" type="ORF">H1P_3330010</name>
</gene>
<accession>A0A563VVJ9</accession>
<proteinExistence type="predicted"/>
<keyword evidence="2" id="KW-1185">Reference proteome</keyword>
<name>A0A563VVJ9_9CYAN</name>
<organism evidence="1 2">
    <name type="scientific">Hyella patelloides LEGE 07179</name>
    <dbReference type="NCBI Taxonomy" id="945734"/>
    <lineage>
        <taxon>Bacteria</taxon>
        <taxon>Bacillati</taxon>
        <taxon>Cyanobacteriota</taxon>
        <taxon>Cyanophyceae</taxon>
        <taxon>Pleurocapsales</taxon>
        <taxon>Hyellaceae</taxon>
        <taxon>Hyella</taxon>
    </lineage>
</organism>
<evidence type="ECO:0000313" key="2">
    <source>
        <dbReference type="Proteomes" id="UP000320055"/>
    </source>
</evidence>
<reference evidence="1 2" key="1">
    <citation type="submission" date="2019-01" db="EMBL/GenBank/DDBJ databases">
        <authorList>
            <person name="Brito A."/>
        </authorList>
    </citation>
    <scope>NUCLEOTIDE SEQUENCE [LARGE SCALE GENOMIC DNA]</scope>
    <source>
        <strain evidence="1">1</strain>
    </source>
</reference>
<dbReference type="EMBL" id="CAACVJ010000261">
    <property type="protein sequence ID" value="VEP15425.1"/>
    <property type="molecule type" value="Genomic_DNA"/>
</dbReference>
<protein>
    <submittedName>
        <fullName evidence="1">Uncharacterized protein</fullName>
    </submittedName>
</protein>
<sequence>MIPLADRLYDLYLIEIQGEGLI</sequence>
<dbReference type="AlphaFoldDB" id="A0A563VVJ9"/>
<evidence type="ECO:0000313" key="1">
    <source>
        <dbReference type="EMBL" id="VEP15425.1"/>
    </source>
</evidence>